<protein>
    <submittedName>
        <fullName evidence="2">MFS transporter</fullName>
    </submittedName>
</protein>
<dbReference type="InterPro" id="IPR005064">
    <property type="entry name" value="BUG"/>
</dbReference>
<dbReference type="SUPFAM" id="SSF53850">
    <property type="entry name" value="Periplasmic binding protein-like II"/>
    <property type="match status" value="1"/>
</dbReference>
<dbReference type="Gene3D" id="3.40.190.150">
    <property type="entry name" value="Bordetella uptake gene, domain 1"/>
    <property type="match status" value="1"/>
</dbReference>
<dbReference type="EMBL" id="BJYZ01000003">
    <property type="protein sequence ID" value="GEO36868.1"/>
    <property type="molecule type" value="Genomic_DNA"/>
</dbReference>
<dbReference type="InterPro" id="IPR006311">
    <property type="entry name" value="TAT_signal"/>
</dbReference>
<accession>A0A512DK64</accession>
<name>A0A512DK64_9PROT</name>
<dbReference type="PANTHER" id="PTHR42928">
    <property type="entry name" value="TRICARBOXYLATE-BINDING PROTEIN"/>
    <property type="match status" value="1"/>
</dbReference>
<dbReference type="Pfam" id="PF03401">
    <property type="entry name" value="TctC"/>
    <property type="match status" value="1"/>
</dbReference>
<dbReference type="Proteomes" id="UP000321523">
    <property type="component" value="Unassembled WGS sequence"/>
</dbReference>
<evidence type="ECO:0000256" key="1">
    <source>
        <dbReference type="ARBA" id="ARBA00006987"/>
    </source>
</evidence>
<sequence length="344" mass="35531">MKHPRSTLSPWTALSRRTVLGLGAGLGALALGAMSVATPTPAAAQSAYPSRPVTLVVPFPAGGSTDLVARLVASRMTGVLGQQIVVENRGGAGGNLGSAAVARAEPDGYTILMGTVATHALNPALQKKMPYDAVKDFAPISLLALIPNVLVVSNDFPAKNVKELIELLKAKPGEYSYASSGNGTPLHLSGELFKSMAGVDMVHVPYKGAGPALVDVIAGHVPIMFDNLPPSLEQIRGGKLRGLAVTTKERAPSIPDLPTIAETLPGYETYSWNAFFAPAGTPKAVIDKLNAASLAALKDPEVSAKLADLSATVVGSTPEELATHVKDELAKWAPVVAASGARID</sequence>
<gene>
    <name evidence="2" type="ORF">SAE02_10160</name>
</gene>
<dbReference type="CDD" id="cd13578">
    <property type="entry name" value="PBP2_Bug27"/>
    <property type="match status" value="1"/>
</dbReference>
<dbReference type="Gene3D" id="3.40.190.10">
    <property type="entry name" value="Periplasmic binding protein-like II"/>
    <property type="match status" value="1"/>
</dbReference>
<evidence type="ECO:0000313" key="2">
    <source>
        <dbReference type="EMBL" id="GEO36868.1"/>
    </source>
</evidence>
<dbReference type="RefSeq" id="WP_211099202.1">
    <property type="nucleotide sequence ID" value="NZ_BJYZ01000003.1"/>
</dbReference>
<dbReference type="InterPro" id="IPR042100">
    <property type="entry name" value="Bug_dom1"/>
</dbReference>
<dbReference type="PIRSF" id="PIRSF017082">
    <property type="entry name" value="YflP"/>
    <property type="match status" value="1"/>
</dbReference>
<organism evidence="2 3">
    <name type="scientific">Skermanella aerolata</name>
    <dbReference type="NCBI Taxonomy" id="393310"/>
    <lineage>
        <taxon>Bacteria</taxon>
        <taxon>Pseudomonadati</taxon>
        <taxon>Pseudomonadota</taxon>
        <taxon>Alphaproteobacteria</taxon>
        <taxon>Rhodospirillales</taxon>
        <taxon>Azospirillaceae</taxon>
        <taxon>Skermanella</taxon>
    </lineage>
</organism>
<keyword evidence="3" id="KW-1185">Reference proteome</keyword>
<dbReference type="PROSITE" id="PS51318">
    <property type="entry name" value="TAT"/>
    <property type="match status" value="1"/>
</dbReference>
<dbReference type="AlphaFoldDB" id="A0A512DK64"/>
<comment type="caution">
    <text evidence="2">The sequence shown here is derived from an EMBL/GenBank/DDBJ whole genome shotgun (WGS) entry which is preliminary data.</text>
</comment>
<comment type="similarity">
    <text evidence="1">Belongs to the UPF0065 (bug) family.</text>
</comment>
<evidence type="ECO:0000313" key="3">
    <source>
        <dbReference type="Proteomes" id="UP000321523"/>
    </source>
</evidence>
<dbReference type="PANTHER" id="PTHR42928:SF5">
    <property type="entry name" value="BLR1237 PROTEIN"/>
    <property type="match status" value="1"/>
</dbReference>
<proteinExistence type="inferred from homology"/>
<reference evidence="2 3" key="1">
    <citation type="submission" date="2019-07" db="EMBL/GenBank/DDBJ databases">
        <title>Whole genome shotgun sequence of Skermanella aerolata NBRC 106429.</title>
        <authorList>
            <person name="Hosoyama A."/>
            <person name="Uohara A."/>
            <person name="Ohji S."/>
            <person name="Ichikawa N."/>
        </authorList>
    </citation>
    <scope>NUCLEOTIDE SEQUENCE [LARGE SCALE GENOMIC DNA]</scope>
    <source>
        <strain evidence="2 3">NBRC 106429</strain>
    </source>
</reference>